<keyword evidence="5 7" id="KW-0472">Membrane</keyword>
<dbReference type="PROSITE" id="PS00217">
    <property type="entry name" value="SUGAR_TRANSPORT_2"/>
    <property type="match status" value="1"/>
</dbReference>
<evidence type="ECO:0000259" key="8">
    <source>
        <dbReference type="PROSITE" id="PS50850"/>
    </source>
</evidence>
<sequence length="359" mass="40556">MAADREPARDEMPIEADDKGPDRCVHLEKQEAYAADEAEHKLGVPQAFQLYYKAVLWSATLSMALVMESYVLQVMAAFNAQPAFQHTFGVPLPNGKYQLEAKWQVALANASKIGIVLGLFTNGIMIDKFGCKRVMLVALFLFICFNFVVFFADRVEILFAGELLLGLPLGVFNTLASLYATEVCPMALRGIMTAYVNLCWVIGHLIGAGVLQGMDTRNDQWGYRIPFAIQWMWPAPLFLIIFFAPESPWWLVRKDRFEDAKRTLGRLSVPSPLVKNHEMVALMRRTVEFERVTRIGATYPQCFHRKNGSLRRLEICALGYSTHTWGGFILQNYVTYFCACLSFSPSAPRARVMRRGVAD</sequence>
<feature type="transmembrane region" description="Helical" evidence="7">
    <location>
        <begin position="231"/>
        <end position="252"/>
    </location>
</feature>
<dbReference type="InterPro" id="IPR005828">
    <property type="entry name" value="MFS_sugar_transport-like"/>
</dbReference>
<feature type="transmembrane region" description="Helical" evidence="7">
    <location>
        <begin position="192"/>
        <end position="211"/>
    </location>
</feature>
<comment type="subcellular location">
    <subcellularLocation>
        <location evidence="1">Membrane</location>
        <topology evidence="1">Multi-pass membrane protein</topology>
    </subcellularLocation>
</comment>
<keyword evidence="3 7" id="KW-0812">Transmembrane</keyword>
<dbReference type="EMBL" id="JAZHXJ010000678">
    <property type="protein sequence ID" value="KAL1854021.1"/>
    <property type="molecule type" value="Genomic_DNA"/>
</dbReference>
<evidence type="ECO:0000256" key="3">
    <source>
        <dbReference type="ARBA" id="ARBA00022692"/>
    </source>
</evidence>
<dbReference type="InterPro" id="IPR050360">
    <property type="entry name" value="MFS_Sugar_Transporters"/>
</dbReference>
<dbReference type="PANTHER" id="PTHR48022">
    <property type="entry name" value="PLASTIDIC GLUCOSE TRANSPORTER 4"/>
    <property type="match status" value="1"/>
</dbReference>
<evidence type="ECO:0000256" key="6">
    <source>
        <dbReference type="SAM" id="MobiDB-lite"/>
    </source>
</evidence>
<dbReference type="Pfam" id="PF00083">
    <property type="entry name" value="Sugar_tr"/>
    <property type="match status" value="1"/>
</dbReference>
<comment type="similarity">
    <text evidence="2">Belongs to the major facilitator superfamily. Sugar transporter (TC 2.A.1.1) family.</text>
</comment>
<evidence type="ECO:0000256" key="4">
    <source>
        <dbReference type="ARBA" id="ARBA00022989"/>
    </source>
</evidence>
<feature type="transmembrane region" description="Helical" evidence="7">
    <location>
        <begin position="134"/>
        <end position="152"/>
    </location>
</feature>
<name>A0ABR3W5Y1_9PEZI</name>
<dbReference type="Gene3D" id="1.20.1250.20">
    <property type="entry name" value="MFS general substrate transporter like domains"/>
    <property type="match status" value="1"/>
</dbReference>
<comment type="caution">
    <text evidence="9">The sequence shown here is derived from an EMBL/GenBank/DDBJ whole genome shotgun (WGS) entry which is preliminary data.</text>
</comment>
<feature type="transmembrane region" description="Helical" evidence="7">
    <location>
        <begin position="158"/>
        <end position="180"/>
    </location>
</feature>
<evidence type="ECO:0000256" key="1">
    <source>
        <dbReference type="ARBA" id="ARBA00004141"/>
    </source>
</evidence>
<evidence type="ECO:0000256" key="2">
    <source>
        <dbReference type="ARBA" id="ARBA00010992"/>
    </source>
</evidence>
<evidence type="ECO:0000313" key="9">
    <source>
        <dbReference type="EMBL" id="KAL1854021.1"/>
    </source>
</evidence>
<feature type="region of interest" description="Disordered" evidence="6">
    <location>
        <begin position="1"/>
        <end position="21"/>
    </location>
</feature>
<reference evidence="9 10" key="1">
    <citation type="journal article" date="2024" name="Commun. Biol.">
        <title>Comparative genomic analysis of thermophilic fungi reveals convergent evolutionary adaptations and gene losses.</title>
        <authorList>
            <person name="Steindorff A.S."/>
            <person name="Aguilar-Pontes M.V."/>
            <person name="Robinson A.J."/>
            <person name="Andreopoulos B."/>
            <person name="LaButti K."/>
            <person name="Kuo A."/>
            <person name="Mondo S."/>
            <person name="Riley R."/>
            <person name="Otillar R."/>
            <person name="Haridas S."/>
            <person name="Lipzen A."/>
            <person name="Grimwood J."/>
            <person name="Schmutz J."/>
            <person name="Clum A."/>
            <person name="Reid I.D."/>
            <person name="Moisan M.C."/>
            <person name="Butler G."/>
            <person name="Nguyen T.T.M."/>
            <person name="Dewar K."/>
            <person name="Conant G."/>
            <person name="Drula E."/>
            <person name="Henrissat B."/>
            <person name="Hansel C."/>
            <person name="Singer S."/>
            <person name="Hutchinson M.I."/>
            <person name="de Vries R.P."/>
            <person name="Natvig D.O."/>
            <person name="Powell A.J."/>
            <person name="Tsang A."/>
            <person name="Grigoriev I.V."/>
        </authorList>
    </citation>
    <scope>NUCLEOTIDE SEQUENCE [LARGE SCALE GENOMIC DNA]</scope>
    <source>
        <strain evidence="9 10">ATCC 24622</strain>
    </source>
</reference>
<protein>
    <recommendedName>
        <fullName evidence="8">Major facilitator superfamily (MFS) profile domain-containing protein</fullName>
    </recommendedName>
</protein>
<gene>
    <name evidence="9" type="ORF">VTK73DRAFT_8829</name>
</gene>
<evidence type="ECO:0000256" key="7">
    <source>
        <dbReference type="SAM" id="Phobius"/>
    </source>
</evidence>
<dbReference type="InterPro" id="IPR020846">
    <property type="entry name" value="MFS_dom"/>
</dbReference>
<keyword evidence="4 7" id="KW-1133">Transmembrane helix</keyword>
<keyword evidence="10" id="KW-1185">Reference proteome</keyword>
<dbReference type="InterPro" id="IPR036259">
    <property type="entry name" value="MFS_trans_sf"/>
</dbReference>
<dbReference type="SUPFAM" id="SSF103473">
    <property type="entry name" value="MFS general substrate transporter"/>
    <property type="match status" value="1"/>
</dbReference>
<feature type="domain" description="Major facilitator superfamily (MFS) profile" evidence="8">
    <location>
        <begin position="57"/>
        <end position="359"/>
    </location>
</feature>
<feature type="transmembrane region" description="Helical" evidence="7">
    <location>
        <begin position="50"/>
        <end position="72"/>
    </location>
</feature>
<feature type="transmembrane region" description="Helical" evidence="7">
    <location>
        <begin position="103"/>
        <end position="122"/>
    </location>
</feature>
<evidence type="ECO:0000256" key="5">
    <source>
        <dbReference type="ARBA" id="ARBA00023136"/>
    </source>
</evidence>
<dbReference type="PROSITE" id="PS50850">
    <property type="entry name" value="MFS"/>
    <property type="match status" value="1"/>
</dbReference>
<accession>A0ABR3W5Y1</accession>
<dbReference type="Proteomes" id="UP001586593">
    <property type="component" value="Unassembled WGS sequence"/>
</dbReference>
<dbReference type="PANTHER" id="PTHR48022:SF5">
    <property type="entry name" value="ALPHA-GLUCOSIDES PERMEASE MPH2-RELATED"/>
    <property type="match status" value="1"/>
</dbReference>
<evidence type="ECO:0000313" key="10">
    <source>
        <dbReference type="Proteomes" id="UP001586593"/>
    </source>
</evidence>
<proteinExistence type="inferred from homology"/>
<organism evidence="9 10">
    <name type="scientific">Phialemonium thermophilum</name>
    <dbReference type="NCBI Taxonomy" id="223376"/>
    <lineage>
        <taxon>Eukaryota</taxon>
        <taxon>Fungi</taxon>
        <taxon>Dikarya</taxon>
        <taxon>Ascomycota</taxon>
        <taxon>Pezizomycotina</taxon>
        <taxon>Sordariomycetes</taxon>
        <taxon>Sordariomycetidae</taxon>
        <taxon>Cephalothecales</taxon>
        <taxon>Cephalothecaceae</taxon>
        <taxon>Phialemonium</taxon>
    </lineage>
</organism>
<dbReference type="InterPro" id="IPR005829">
    <property type="entry name" value="Sugar_transporter_CS"/>
</dbReference>